<dbReference type="EMBL" id="CAJFDH010000003">
    <property type="protein sequence ID" value="CAD5214526.1"/>
    <property type="molecule type" value="Genomic_DNA"/>
</dbReference>
<dbReference type="PROSITE" id="PS51718">
    <property type="entry name" value="G_DYNAMIN_2"/>
    <property type="match status" value="1"/>
</dbReference>
<dbReference type="GO" id="GO:0005525">
    <property type="term" value="F:GTP binding"/>
    <property type="evidence" value="ECO:0007669"/>
    <property type="project" value="UniProtKB-KW"/>
</dbReference>
<dbReference type="Proteomes" id="UP000783686">
    <property type="component" value="Unassembled WGS sequence"/>
</dbReference>
<evidence type="ECO:0000256" key="2">
    <source>
        <dbReference type="SAM" id="MobiDB-lite"/>
    </source>
</evidence>
<gene>
    <name evidence="4" type="ORF">BOKJ2_LOCUS5637</name>
</gene>
<evidence type="ECO:0000256" key="1">
    <source>
        <dbReference type="RuleBase" id="RU003932"/>
    </source>
</evidence>
<comment type="caution">
    <text evidence="4">The sequence shown here is derived from an EMBL/GenBank/DDBJ whole genome shotgun (WGS) entry which is preliminary data.</text>
</comment>
<dbReference type="GO" id="GO:0008017">
    <property type="term" value="F:microtubule binding"/>
    <property type="evidence" value="ECO:0007669"/>
    <property type="project" value="TreeGrafter"/>
</dbReference>
<dbReference type="Pfam" id="PF00350">
    <property type="entry name" value="Dynamin_N"/>
    <property type="match status" value="1"/>
</dbReference>
<feature type="domain" description="Dynamin-type G" evidence="3">
    <location>
        <begin position="65"/>
        <end position="267"/>
    </location>
</feature>
<protein>
    <recommendedName>
        <fullName evidence="3">Dynamin-type G domain-containing protein</fullName>
    </recommendedName>
</protein>
<dbReference type="InterPro" id="IPR045063">
    <property type="entry name" value="Dynamin_N"/>
</dbReference>
<evidence type="ECO:0000259" key="3">
    <source>
        <dbReference type="PROSITE" id="PS51718"/>
    </source>
</evidence>
<dbReference type="GO" id="GO:0016020">
    <property type="term" value="C:membrane"/>
    <property type="evidence" value="ECO:0007669"/>
    <property type="project" value="TreeGrafter"/>
</dbReference>
<proteinExistence type="inferred from homology"/>
<comment type="similarity">
    <text evidence="1">Belongs to the TRAFAC class dynamin-like GTPase superfamily. Dynamin/Fzo/YdjA family.</text>
</comment>
<keyword evidence="5" id="KW-1185">Reference proteome</keyword>
<dbReference type="GO" id="GO:0006897">
    <property type="term" value="P:endocytosis"/>
    <property type="evidence" value="ECO:0007669"/>
    <property type="project" value="TreeGrafter"/>
</dbReference>
<dbReference type="CDD" id="cd08771">
    <property type="entry name" value="DLP_1"/>
    <property type="match status" value="1"/>
</dbReference>
<dbReference type="PANTHER" id="PTHR11566">
    <property type="entry name" value="DYNAMIN"/>
    <property type="match status" value="1"/>
</dbReference>
<dbReference type="SMART" id="SM00053">
    <property type="entry name" value="DYNc"/>
    <property type="match status" value="1"/>
</dbReference>
<dbReference type="PANTHER" id="PTHR11566:SF21">
    <property type="entry name" value="DYNAMIN RELATED PROTEIN 1, ISOFORM A"/>
    <property type="match status" value="1"/>
</dbReference>
<dbReference type="GO" id="GO:0048312">
    <property type="term" value="P:intracellular distribution of mitochondria"/>
    <property type="evidence" value="ECO:0007669"/>
    <property type="project" value="TreeGrafter"/>
</dbReference>
<dbReference type="GO" id="GO:0005737">
    <property type="term" value="C:cytoplasm"/>
    <property type="evidence" value="ECO:0007669"/>
    <property type="project" value="TreeGrafter"/>
</dbReference>
<dbReference type="SUPFAM" id="SSF52540">
    <property type="entry name" value="P-loop containing nucleoside triphosphate hydrolases"/>
    <property type="match status" value="1"/>
</dbReference>
<dbReference type="EMBL" id="CAJFCW020000003">
    <property type="protein sequence ID" value="CAG9102877.1"/>
    <property type="molecule type" value="Genomic_DNA"/>
</dbReference>
<dbReference type="InterPro" id="IPR027417">
    <property type="entry name" value="P-loop_NTPase"/>
</dbReference>
<feature type="region of interest" description="Disordered" evidence="2">
    <location>
        <begin position="1"/>
        <end position="39"/>
    </location>
</feature>
<accession>A0A811KFK1</accession>
<dbReference type="GO" id="GO:0005874">
    <property type="term" value="C:microtubule"/>
    <property type="evidence" value="ECO:0007669"/>
    <property type="project" value="TreeGrafter"/>
</dbReference>
<organism evidence="4 5">
    <name type="scientific">Bursaphelenchus okinawaensis</name>
    <dbReference type="NCBI Taxonomy" id="465554"/>
    <lineage>
        <taxon>Eukaryota</taxon>
        <taxon>Metazoa</taxon>
        <taxon>Ecdysozoa</taxon>
        <taxon>Nematoda</taxon>
        <taxon>Chromadorea</taxon>
        <taxon>Rhabditida</taxon>
        <taxon>Tylenchina</taxon>
        <taxon>Tylenchomorpha</taxon>
        <taxon>Aphelenchoidea</taxon>
        <taxon>Aphelenchoididae</taxon>
        <taxon>Bursaphelenchus</taxon>
    </lineage>
</organism>
<dbReference type="AlphaFoldDB" id="A0A811KFK1"/>
<dbReference type="InterPro" id="IPR019762">
    <property type="entry name" value="Dynamin_GTPase_CS"/>
</dbReference>
<dbReference type="OrthoDB" id="5061070at2759"/>
<dbReference type="Proteomes" id="UP000614601">
    <property type="component" value="Unassembled WGS sequence"/>
</dbReference>
<dbReference type="Gene3D" id="3.40.50.300">
    <property type="entry name" value="P-loop containing nucleotide triphosphate hydrolases"/>
    <property type="match status" value="1"/>
</dbReference>
<keyword evidence="1" id="KW-0342">GTP-binding</keyword>
<dbReference type="GO" id="GO:0016559">
    <property type="term" value="P:peroxisome fission"/>
    <property type="evidence" value="ECO:0007669"/>
    <property type="project" value="TreeGrafter"/>
</dbReference>
<feature type="compositionally biased region" description="Basic and acidic residues" evidence="2">
    <location>
        <begin position="27"/>
        <end position="39"/>
    </location>
</feature>
<dbReference type="InterPro" id="IPR022812">
    <property type="entry name" value="Dynamin"/>
</dbReference>
<evidence type="ECO:0000313" key="5">
    <source>
        <dbReference type="Proteomes" id="UP000614601"/>
    </source>
</evidence>
<dbReference type="PROSITE" id="PS00410">
    <property type="entry name" value="G_DYNAMIN_1"/>
    <property type="match status" value="1"/>
</dbReference>
<dbReference type="PRINTS" id="PR00195">
    <property type="entry name" value="DYNAMIN"/>
</dbReference>
<dbReference type="InterPro" id="IPR001401">
    <property type="entry name" value="Dynamin_GTPase"/>
</dbReference>
<name>A0A811KFK1_9BILA</name>
<keyword evidence="1" id="KW-0547">Nucleotide-binding</keyword>
<dbReference type="InterPro" id="IPR030381">
    <property type="entry name" value="G_DYNAMIN_dom"/>
</dbReference>
<dbReference type="GO" id="GO:0000266">
    <property type="term" value="P:mitochondrial fission"/>
    <property type="evidence" value="ECO:0007669"/>
    <property type="project" value="TreeGrafter"/>
</dbReference>
<sequence>MMKYLANKVGHQDPGADCGSDIELEQEQTRGKPETVEPEGRMDKLIQLVSTLQDIFSTVDADSHEMQLPQIVVVGDQSAGKSSLLERIVQQDFLPRGTGIVTRQPLILDLICCPPNDPRRKKFGMNKTDDFSTFEGIDEVFTNFEDVRNTIQYITEETCGNNKGVSTKQIHLRIYSAHVINISLVDLPGLTRVAVGDQPQDIPEQIRGMVESFISNENTIILAVTPANVDLATSEPLKLAKQFDRNGDRTIAVLTKLDLMDKTRLDG</sequence>
<dbReference type="GO" id="GO:0003924">
    <property type="term" value="F:GTPase activity"/>
    <property type="evidence" value="ECO:0007669"/>
    <property type="project" value="InterPro"/>
</dbReference>
<reference evidence="4" key="1">
    <citation type="submission" date="2020-09" db="EMBL/GenBank/DDBJ databases">
        <authorList>
            <person name="Kikuchi T."/>
        </authorList>
    </citation>
    <scope>NUCLEOTIDE SEQUENCE</scope>
    <source>
        <strain evidence="4">SH1</strain>
    </source>
</reference>
<evidence type="ECO:0000313" key="4">
    <source>
        <dbReference type="EMBL" id="CAD5214526.1"/>
    </source>
</evidence>